<accession>A0A166LP78</accession>
<evidence type="ECO:0000313" key="1">
    <source>
        <dbReference type="EMBL" id="KZP23174.1"/>
    </source>
</evidence>
<reference evidence="1 2" key="1">
    <citation type="journal article" date="2016" name="Mol. Biol. Evol.">
        <title>Comparative Genomics of Early-Diverging Mushroom-Forming Fungi Provides Insights into the Origins of Lignocellulose Decay Capabilities.</title>
        <authorList>
            <person name="Nagy L.G."/>
            <person name="Riley R."/>
            <person name="Tritt A."/>
            <person name="Adam C."/>
            <person name="Daum C."/>
            <person name="Floudas D."/>
            <person name="Sun H."/>
            <person name="Yadav J.S."/>
            <person name="Pangilinan J."/>
            <person name="Larsson K.H."/>
            <person name="Matsuura K."/>
            <person name="Barry K."/>
            <person name="Labutti K."/>
            <person name="Kuo R."/>
            <person name="Ohm R.A."/>
            <person name="Bhattacharya S.S."/>
            <person name="Shirouzu T."/>
            <person name="Yoshinaga Y."/>
            <person name="Martin F.M."/>
            <person name="Grigoriev I.V."/>
            <person name="Hibbett D.S."/>
        </authorList>
    </citation>
    <scope>NUCLEOTIDE SEQUENCE [LARGE SCALE GENOMIC DNA]</scope>
    <source>
        <strain evidence="1 2">CBS 109695</strain>
    </source>
</reference>
<dbReference type="AlphaFoldDB" id="A0A166LP78"/>
<protein>
    <submittedName>
        <fullName evidence="1">Uncharacterized protein</fullName>
    </submittedName>
</protein>
<dbReference type="Proteomes" id="UP000076532">
    <property type="component" value="Unassembled WGS sequence"/>
</dbReference>
<dbReference type="EMBL" id="KV417534">
    <property type="protein sequence ID" value="KZP23174.1"/>
    <property type="molecule type" value="Genomic_DNA"/>
</dbReference>
<keyword evidence="2" id="KW-1185">Reference proteome</keyword>
<sequence>MSWSSRSIACRRSWVECKHFTHGGLPEKRSSPLAKLTAFNVKTTFLLKTSSPTTHLSTSSSFIHHF</sequence>
<name>A0A166LP78_9AGAM</name>
<evidence type="ECO:0000313" key="2">
    <source>
        <dbReference type="Proteomes" id="UP000076532"/>
    </source>
</evidence>
<gene>
    <name evidence="1" type="ORF">FIBSPDRAFT_858764</name>
</gene>
<proteinExistence type="predicted"/>
<organism evidence="1 2">
    <name type="scientific">Athelia psychrophila</name>
    <dbReference type="NCBI Taxonomy" id="1759441"/>
    <lineage>
        <taxon>Eukaryota</taxon>
        <taxon>Fungi</taxon>
        <taxon>Dikarya</taxon>
        <taxon>Basidiomycota</taxon>
        <taxon>Agaricomycotina</taxon>
        <taxon>Agaricomycetes</taxon>
        <taxon>Agaricomycetidae</taxon>
        <taxon>Atheliales</taxon>
        <taxon>Atheliaceae</taxon>
        <taxon>Athelia</taxon>
    </lineage>
</organism>